<dbReference type="Gene3D" id="1.10.510.10">
    <property type="entry name" value="Transferase(Phosphotransferase) domain 1"/>
    <property type="match status" value="1"/>
</dbReference>
<sequence length="592" mass="65518">MHFYLLLICILSYCYASTPPQGSRQETNRAVDTSARSLNFDSDDEDQMSPRRLANTPASPSRTSGLIHTPYSTRTRSSFSDDEDESRGTSSSGISSGASGYSFNQQRPGQFRFSDTESDADISFDRGRMSATSGISSDSPSLEESFSSKGGRSRFFFDESIVEENVGTLVGLESPIGANIAGGTPTLDFDSKPLKLYARHNWGLPYNDPNQIIPMSPDHPRKYDVIVVPDTPDYAAASMDDFISPPRSGSYGPGQIGSLDELYSSPVGSFNIDKSLWPPEDRRYIKIARPPPAPRTAPFGAMSITGSRIPKEFIQAVEYGKKHNNKALSTMKWKKTFISGNSADVFGIELNGDNFVLKISKHSPAEEGYANDITQCVHENDIKSLQESSDPCQHKPQHGLIEKAACSAEPGLGNGRQQDTNLSPSFISLVPFEYYIAEKVALTRGLMSAAASVANTFGKDEHQWYLIFEELSGVSPLKYGENILERLAKPLIRQQLEALQQIAACHIMHLDAHWGNILYSHERGIQLIDFGIAALVDRFELLDYRAALVITFTFDRCLDCEASKPGRDFYHLAKSQYPIDGHSLLSHPWLQY</sequence>
<name>A0A815I6H7_ADIRI</name>
<accession>A0A815I6H7</accession>
<feature type="compositionally biased region" description="Polar residues" evidence="2">
    <location>
        <begin position="19"/>
        <end position="40"/>
    </location>
</feature>
<dbReference type="AlphaFoldDB" id="A0A815I6H7"/>
<protein>
    <recommendedName>
        <fullName evidence="4">ABC1 atypical kinase-like domain-containing protein</fullName>
    </recommendedName>
</protein>
<feature type="compositionally biased region" description="Low complexity" evidence="2">
    <location>
        <begin position="133"/>
        <end position="150"/>
    </location>
</feature>
<evidence type="ECO:0000256" key="1">
    <source>
        <dbReference type="ARBA" id="ARBA00009670"/>
    </source>
</evidence>
<feature type="domain" description="ABC1 atypical kinase-like" evidence="4">
    <location>
        <begin position="498"/>
        <end position="555"/>
    </location>
</feature>
<feature type="compositionally biased region" description="Polar residues" evidence="2">
    <location>
        <begin position="56"/>
        <end position="66"/>
    </location>
</feature>
<gene>
    <name evidence="5" type="ORF">XAT740_LOCUS31943</name>
</gene>
<feature type="region of interest" description="Disordered" evidence="2">
    <location>
        <begin position="128"/>
        <end position="150"/>
    </location>
</feature>
<dbReference type="Proteomes" id="UP000663828">
    <property type="component" value="Unassembled WGS sequence"/>
</dbReference>
<organism evidence="5 6">
    <name type="scientific">Adineta ricciae</name>
    <name type="common">Rotifer</name>
    <dbReference type="NCBI Taxonomy" id="249248"/>
    <lineage>
        <taxon>Eukaryota</taxon>
        <taxon>Metazoa</taxon>
        <taxon>Spiralia</taxon>
        <taxon>Gnathifera</taxon>
        <taxon>Rotifera</taxon>
        <taxon>Eurotatoria</taxon>
        <taxon>Bdelloidea</taxon>
        <taxon>Adinetida</taxon>
        <taxon>Adinetidae</taxon>
        <taxon>Adineta</taxon>
    </lineage>
</organism>
<keyword evidence="3" id="KW-0732">Signal</keyword>
<proteinExistence type="inferred from homology"/>
<comment type="similarity">
    <text evidence="1">Belongs to the protein kinase superfamily. ADCK protein kinase family.</text>
</comment>
<feature type="compositionally biased region" description="Low complexity" evidence="2">
    <location>
        <begin position="88"/>
        <end position="102"/>
    </location>
</feature>
<dbReference type="SUPFAM" id="SSF56112">
    <property type="entry name" value="Protein kinase-like (PK-like)"/>
    <property type="match status" value="1"/>
</dbReference>
<keyword evidence="6" id="KW-1185">Reference proteome</keyword>
<comment type="caution">
    <text evidence="5">The sequence shown here is derived from an EMBL/GenBank/DDBJ whole genome shotgun (WGS) entry which is preliminary data.</text>
</comment>
<feature type="signal peptide" evidence="3">
    <location>
        <begin position="1"/>
        <end position="16"/>
    </location>
</feature>
<evidence type="ECO:0000256" key="2">
    <source>
        <dbReference type="SAM" id="MobiDB-lite"/>
    </source>
</evidence>
<reference evidence="5" key="1">
    <citation type="submission" date="2021-02" db="EMBL/GenBank/DDBJ databases">
        <authorList>
            <person name="Nowell W R."/>
        </authorList>
    </citation>
    <scope>NUCLEOTIDE SEQUENCE</scope>
</reference>
<dbReference type="InterPro" id="IPR011009">
    <property type="entry name" value="Kinase-like_dom_sf"/>
</dbReference>
<evidence type="ECO:0000259" key="4">
    <source>
        <dbReference type="Pfam" id="PF03109"/>
    </source>
</evidence>
<evidence type="ECO:0000313" key="5">
    <source>
        <dbReference type="EMBL" id="CAF1359691.1"/>
    </source>
</evidence>
<feature type="chain" id="PRO_5032639578" description="ABC1 atypical kinase-like domain-containing protein" evidence="3">
    <location>
        <begin position="17"/>
        <end position="592"/>
    </location>
</feature>
<evidence type="ECO:0000313" key="6">
    <source>
        <dbReference type="Proteomes" id="UP000663828"/>
    </source>
</evidence>
<dbReference type="Pfam" id="PF03109">
    <property type="entry name" value="ABC1"/>
    <property type="match status" value="1"/>
</dbReference>
<dbReference type="InterPro" id="IPR004147">
    <property type="entry name" value="ABC1_dom"/>
</dbReference>
<evidence type="ECO:0000256" key="3">
    <source>
        <dbReference type="SAM" id="SignalP"/>
    </source>
</evidence>
<dbReference type="EMBL" id="CAJNOR010002944">
    <property type="protein sequence ID" value="CAF1359691.1"/>
    <property type="molecule type" value="Genomic_DNA"/>
</dbReference>
<feature type="region of interest" description="Disordered" evidence="2">
    <location>
        <begin position="19"/>
        <end position="113"/>
    </location>
</feature>